<dbReference type="SUPFAM" id="SSF52047">
    <property type="entry name" value="RNI-like"/>
    <property type="match status" value="1"/>
</dbReference>
<reference evidence="1 2" key="1">
    <citation type="journal article" name="Sci. Rep.">
        <title>Telomere-to-telomere assembled and centromere annotated genomes of the two main subspecies of the button mushroom Agaricus bisporus reveal especially polymorphic chromosome ends.</title>
        <authorList>
            <person name="Sonnenberg A.S.M."/>
            <person name="Sedaghat-Telgerd N."/>
            <person name="Lavrijssen B."/>
            <person name="Ohm R.A."/>
            <person name="Hendrickx P.M."/>
            <person name="Scholtmeijer K."/>
            <person name="Baars J.J.P."/>
            <person name="van Peer A."/>
        </authorList>
    </citation>
    <scope>NUCLEOTIDE SEQUENCE [LARGE SCALE GENOMIC DNA]</scope>
    <source>
        <strain evidence="1 2">H119_p4</strain>
    </source>
</reference>
<evidence type="ECO:0008006" key="3">
    <source>
        <dbReference type="Google" id="ProtNLM"/>
    </source>
</evidence>
<organism evidence="1 2">
    <name type="scientific">Agaricus bisporus var. burnettii</name>
    <dbReference type="NCBI Taxonomy" id="192524"/>
    <lineage>
        <taxon>Eukaryota</taxon>
        <taxon>Fungi</taxon>
        <taxon>Dikarya</taxon>
        <taxon>Basidiomycota</taxon>
        <taxon>Agaricomycotina</taxon>
        <taxon>Agaricomycetes</taxon>
        <taxon>Agaricomycetidae</taxon>
        <taxon>Agaricales</taxon>
        <taxon>Agaricineae</taxon>
        <taxon>Agaricaceae</taxon>
        <taxon>Agaricus</taxon>
    </lineage>
</organism>
<evidence type="ECO:0000313" key="1">
    <source>
        <dbReference type="EMBL" id="KAF7768359.1"/>
    </source>
</evidence>
<dbReference type="AlphaFoldDB" id="A0A8H7C9F5"/>
<accession>A0A8H7C9F5</accession>
<name>A0A8H7C9F5_AGABI</name>
<protein>
    <recommendedName>
        <fullName evidence="3">F-box domain-containing protein</fullName>
    </recommendedName>
</protein>
<dbReference type="Proteomes" id="UP000629468">
    <property type="component" value="Unassembled WGS sequence"/>
</dbReference>
<gene>
    <name evidence="1" type="ORF">Agabi119p4_7602</name>
</gene>
<dbReference type="InterPro" id="IPR032675">
    <property type="entry name" value="LRR_dom_sf"/>
</dbReference>
<comment type="caution">
    <text evidence="1">The sequence shown here is derived from an EMBL/GenBank/DDBJ whole genome shotgun (WGS) entry which is preliminary data.</text>
</comment>
<evidence type="ECO:0000313" key="2">
    <source>
        <dbReference type="Proteomes" id="UP000629468"/>
    </source>
</evidence>
<proteinExistence type="predicted"/>
<dbReference type="Gene3D" id="3.80.10.10">
    <property type="entry name" value="Ribonuclease Inhibitor"/>
    <property type="match status" value="1"/>
</dbReference>
<dbReference type="EMBL" id="JABXXO010000010">
    <property type="protein sequence ID" value="KAF7768359.1"/>
    <property type="molecule type" value="Genomic_DNA"/>
</dbReference>
<sequence>MVSADNLNLDVLEEIFAYIPRGPDLPAIALVSRSFLEAVVPRLYAKISFHLRQAKKFPDVKTPFGSIVAHPDLAIHVRSVDILHVPQIRKGNILIYHPLFIRECKSALQLCRNLSSFNANIPRDAAIFLPSIKDKMRLERLCVYANFTTEQAHHLVSLPDTIKCLEIQMGSWSVADILPRWIRVSLCRTLRHLTLYMITELNEDVLENALSQVPNLKSLHVIGCPKADHNVVLRVVRYTPELHNLSFSTSEVNKFSSLTPSELGSIRNLTIDSRSPDTQEMLMALFQYLRITYFPLVSFKLRAQKKFMVPFEFIKTLTEIYGHSLRRVSFLDCEVQARTIEYLCKHCSGLERLDLPLPMKEVGLIAEAITSAKNLRTIVDVDNHVQHGPRTFLGPDSVEFFMDCAPSLRTIIDGNRFWTRQRSYYNPFGTLTLERRPKRKSGTYWFLPQEV</sequence>